<dbReference type="GO" id="GO:0003677">
    <property type="term" value="F:DNA binding"/>
    <property type="evidence" value="ECO:0007669"/>
    <property type="project" value="UniProtKB-KW"/>
</dbReference>
<feature type="domain" description="HTH arsR-type" evidence="4">
    <location>
        <begin position="11"/>
        <end position="108"/>
    </location>
</feature>
<dbReference type="Gene3D" id="1.10.10.10">
    <property type="entry name" value="Winged helix-like DNA-binding domain superfamily/Winged helix DNA-binding domain"/>
    <property type="match status" value="1"/>
</dbReference>
<dbReference type="EMBL" id="UGXT01000002">
    <property type="protein sequence ID" value="SUH36632.1"/>
    <property type="molecule type" value="Genomic_DNA"/>
</dbReference>
<evidence type="ECO:0000313" key="6">
    <source>
        <dbReference type="Proteomes" id="UP000254712"/>
    </source>
</evidence>
<dbReference type="PROSITE" id="PS50987">
    <property type="entry name" value="HTH_ARSR_2"/>
    <property type="match status" value="1"/>
</dbReference>
<dbReference type="InterPro" id="IPR036388">
    <property type="entry name" value="WH-like_DNA-bd_sf"/>
</dbReference>
<evidence type="ECO:0000256" key="3">
    <source>
        <dbReference type="ARBA" id="ARBA00023163"/>
    </source>
</evidence>
<dbReference type="Proteomes" id="UP000254712">
    <property type="component" value="Unassembled WGS sequence"/>
</dbReference>
<dbReference type="PANTHER" id="PTHR43132">
    <property type="entry name" value="ARSENICAL RESISTANCE OPERON REPRESSOR ARSR-RELATED"/>
    <property type="match status" value="1"/>
</dbReference>
<reference evidence="5 6" key="1">
    <citation type="submission" date="2018-06" db="EMBL/GenBank/DDBJ databases">
        <authorList>
            <consortium name="Pathogen Informatics"/>
            <person name="Doyle S."/>
        </authorList>
    </citation>
    <scope>NUCLEOTIDE SEQUENCE [LARGE SCALE GENOMIC DNA]</scope>
    <source>
        <strain evidence="5 6">NCTC8261</strain>
    </source>
</reference>
<keyword evidence="1" id="KW-0805">Transcription regulation</keyword>
<dbReference type="InterPro" id="IPR036390">
    <property type="entry name" value="WH_DNA-bd_sf"/>
</dbReference>
<dbReference type="SUPFAM" id="SSF46785">
    <property type="entry name" value="Winged helix' DNA-binding domain"/>
    <property type="match status" value="1"/>
</dbReference>
<dbReference type="InterPro" id="IPR011991">
    <property type="entry name" value="ArsR-like_HTH"/>
</dbReference>
<dbReference type="CDD" id="cd00090">
    <property type="entry name" value="HTH_ARSR"/>
    <property type="match status" value="1"/>
</dbReference>
<gene>
    <name evidence="5" type="ORF">NCTC8261_02893</name>
</gene>
<dbReference type="GO" id="GO:0003700">
    <property type="term" value="F:DNA-binding transcription factor activity"/>
    <property type="evidence" value="ECO:0007669"/>
    <property type="project" value="InterPro"/>
</dbReference>
<proteinExistence type="predicted"/>
<dbReference type="PRINTS" id="PR00778">
    <property type="entry name" value="HTHARSR"/>
</dbReference>
<evidence type="ECO:0000256" key="2">
    <source>
        <dbReference type="ARBA" id="ARBA00023125"/>
    </source>
</evidence>
<keyword evidence="3" id="KW-0804">Transcription</keyword>
<dbReference type="AlphaFoldDB" id="A0A379WRF3"/>
<protein>
    <submittedName>
        <fullName evidence="5">Arsenic resistance transcriptional regulator</fullName>
    </submittedName>
</protein>
<evidence type="ECO:0000313" key="5">
    <source>
        <dbReference type="EMBL" id="SUH36632.1"/>
    </source>
</evidence>
<accession>A0A379WRF3</accession>
<organism evidence="5 6">
    <name type="scientific">Salmonella enterica I</name>
    <dbReference type="NCBI Taxonomy" id="59201"/>
    <lineage>
        <taxon>Bacteria</taxon>
        <taxon>Pseudomonadati</taxon>
        <taxon>Pseudomonadota</taxon>
        <taxon>Gammaproteobacteria</taxon>
        <taxon>Enterobacterales</taxon>
        <taxon>Enterobacteriaceae</taxon>
        <taxon>Salmonella</taxon>
    </lineage>
</organism>
<evidence type="ECO:0000259" key="4">
    <source>
        <dbReference type="PROSITE" id="PS50987"/>
    </source>
</evidence>
<sequence>MIEVLNHRRPPHIMNKQTATTIFESLSSGVRLDVYRLLIKMGTEGMVAGEIASTLDIPPTNLSFHLKALTQAGMLTVEQEGRYQRYRANIPLMLDLIGWLTEECCSGHPEQCAGFRSASSCSEAVLPPLNTTKKSKS</sequence>
<dbReference type="InterPro" id="IPR051011">
    <property type="entry name" value="Metal_resp_trans_reg"/>
</dbReference>
<name>A0A379WRF3_SALET</name>
<dbReference type="Pfam" id="PF12840">
    <property type="entry name" value="HTH_20"/>
    <property type="match status" value="1"/>
</dbReference>
<evidence type="ECO:0000256" key="1">
    <source>
        <dbReference type="ARBA" id="ARBA00023015"/>
    </source>
</evidence>
<keyword evidence="2" id="KW-0238">DNA-binding</keyword>
<dbReference type="PANTHER" id="PTHR43132:SF2">
    <property type="entry name" value="ARSENICAL RESISTANCE OPERON REPRESSOR ARSR-RELATED"/>
    <property type="match status" value="1"/>
</dbReference>
<dbReference type="SMART" id="SM00418">
    <property type="entry name" value="HTH_ARSR"/>
    <property type="match status" value="1"/>
</dbReference>
<dbReference type="InterPro" id="IPR001845">
    <property type="entry name" value="HTH_ArsR_DNA-bd_dom"/>
</dbReference>